<accession>A0ABV9P3I0</accession>
<protein>
    <submittedName>
        <fullName evidence="1">Uncharacterized protein</fullName>
    </submittedName>
</protein>
<dbReference type="Proteomes" id="UP001595885">
    <property type="component" value="Unassembled WGS sequence"/>
</dbReference>
<evidence type="ECO:0000313" key="1">
    <source>
        <dbReference type="EMBL" id="MFC4739201.1"/>
    </source>
</evidence>
<evidence type="ECO:0000313" key="2">
    <source>
        <dbReference type="Proteomes" id="UP001595885"/>
    </source>
</evidence>
<comment type="caution">
    <text evidence="1">The sequence shown here is derived from an EMBL/GenBank/DDBJ whole genome shotgun (WGS) entry which is preliminary data.</text>
</comment>
<sequence length="95" mass="10914">MKWFSQIVLLIFVLFLATPTIVSAIDKSVDTSYFFNMSEEESHSSFNEIKSIPVIYSIPIIIDFEGNQKVKYSVLNDRKVNSLKPNVFLQPPELI</sequence>
<gene>
    <name evidence="1" type="ORF">ACFO3U_04275</name>
</gene>
<name>A0ABV9P3I0_9FLAO</name>
<organism evidence="1 2">
    <name type="scientific">Flavobacterium ponti</name>
    <dbReference type="NCBI Taxonomy" id="665133"/>
    <lineage>
        <taxon>Bacteria</taxon>
        <taxon>Pseudomonadati</taxon>
        <taxon>Bacteroidota</taxon>
        <taxon>Flavobacteriia</taxon>
        <taxon>Flavobacteriales</taxon>
        <taxon>Flavobacteriaceae</taxon>
        <taxon>Flavobacterium</taxon>
    </lineage>
</organism>
<proteinExistence type="predicted"/>
<keyword evidence="2" id="KW-1185">Reference proteome</keyword>
<dbReference type="RefSeq" id="WP_379738493.1">
    <property type="nucleotide sequence ID" value="NZ_JBHSGW010000002.1"/>
</dbReference>
<dbReference type="EMBL" id="JBHSGW010000002">
    <property type="protein sequence ID" value="MFC4739201.1"/>
    <property type="molecule type" value="Genomic_DNA"/>
</dbReference>
<reference evidence="2" key="1">
    <citation type="journal article" date="2019" name="Int. J. Syst. Evol. Microbiol.">
        <title>The Global Catalogue of Microorganisms (GCM) 10K type strain sequencing project: providing services to taxonomists for standard genome sequencing and annotation.</title>
        <authorList>
            <consortium name="The Broad Institute Genomics Platform"/>
            <consortium name="The Broad Institute Genome Sequencing Center for Infectious Disease"/>
            <person name="Wu L."/>
            <person name="Ma J."/>
        </authorList>
    </citation>
    <scope>NUCLEOTIDE SEQUENCE [LARGE SCALE GENOMIC DNA]</scope>
    <source>
        <strain evidence="2">CCUG 50349</strain>
    </source>
</reference>